<feature type="transmembrane region" description="Helical" evidence="1">
    <location>
        <begin position="143"/>
        <end position="166"/>
    </location>
</feature>
<feature type="transmembrane region" description="Helical" evidence="1">
    <location>
        <begin position="205"/>
        <end position="231"/>
    </location>
</feature>
<reference evidence="2" key="1">
    <citation type="journal article" date="2020" name="mSystems">
        <title>Genome- and Community-Level Interaction Insights into Carbon Utilization and Element Cycling Functions of Hydrothermarchaeota in Hydrothermal Sediment.</title>
        <authorList>
            <person name="Zhou Z."/>
            <person name="Liu Y."/>
            <person name="Xu W."/>
            <person name="Pan J."/>
            <person name="Luo Z.H."/>
            <person name="Li M."/>
        </authorList>
    </citation>
    <scope>NUCLEOTIDE SEQUENCE [LARGE SCALE GENOMIC DNA]</scope>
    <source>
        <strain evidence="2">SpSt-587</strain>
    </source>
</reference>
<proteinExistence type="predicted"/>
<dbReference type="InterPro" id="IPR011672">
    <property type="entry name" value="DUF1614"/>
</dbReference>
<organism evidence="2">
    <name type="scientific">Archaeoglobus fulgidus</name>
    <dbReference type="NCBI Taxonomy" id="2234"/>
    <lineage>
        <taxon>Archaea</taxon>
        <taxon>Methanobacteriati</taxon>
        <taxon>Methanobacteriota</taxon>
        <taxon>Archaeoglobi</taxon>
        <taxon>Archaeoglobales</taxon>
        <taxon>Archaeoglobaceae</taxon>
        <taxon>Archaeoglobus</taxon>
    </lineage>
</organism>
<name>A0A7J3M2A5_ARCFL</name>
<feature type="transmembrane region" description="Helical" evidence="1">
    <location>
        <begin position="46"/>
        <end position="64"/>
    </location>
</feature>
<feature type="transmembrane region" description="Helical" evidence="1">
    <location>
        <begin position="117"/>
        <end position="136"/>
    </location>
</feature>
<dbReference type="AlphaFoldDB" id="A0A7J3M2A5"/>
<keyword evidence="1" id="KW-1133">Transmembrane helix</keyword>
<feature type="transmembrane region" description="Helical" evidence="1">
    <location>
        <begin position="172"/>
        <end position="193"/>
    </location>
</feature>
<protein>
    <submittedName>
        <fullName evidence="2">DUF1614 domain-containing protein</fullName>
    </submittedName>
</protein>
<sequence>MRDYLFPPIIFPLFLILIVLPLLVLSFVFAGTAVFKLVFGVESDKAVLLLVMIVLGSLINIPLFEMKGCEVVRRYEIFGFIYTVRSKKKLIVAVNIGGCVLPVILATKLLYEILDFIPAFVFIGSFLLSSLIIYGFARPVAGVGIVVPMIIPPIVATIASYVAILLTDAPVILLPKLSFSLGILSALFGADILHLRDIEKIGYGVVSIGGAGTFDGIFLTGIFAVLFSVLLV</sequence>
<dbReference type="EMBL" id="DSYZ01000090">
    <property type="protein sequence ID" value="HGT83003.1"/>
    <property type="molecule type" value="Genomic_DNA"/>
</dbReference>
<dbReference type="Pfam" id="PF07758">
    <property type="entry name" value="DUF1614"/>
    <property type="match status" value="1"/>
</dbReference>
<keyword evidence="1" id="KW-0812">Transmembrane</keyword>
<gene>
    <name evidence="2" type="ORF">ENT52_04675</name>
</gene>
<comment type="caution">
    <text evidence="2">The sequence shown here is derived from an EMBL/GenBank/DDBJ whole genome shotgun (WGS) entry which is preliminary data.</text>
</comment>
<keyword evidence="1" id="KW-0472">Membrane</keyword>
<feature type="transmembrane region" description="Helical" evidence="1">
    <location>
        <begin position="90"/>
        <end position="111"/>
    </location>
</feature>
<accession>A0A7J3M2A5</accession>
<evidence type="ECO:0000313" key="2">
    <source>
        <dbReference type="EMBL" id="HGT83003.1"/>
    </source>
</evidence>
<evidence type="ECO:0000256" key="1">
    <source>
        <dbReference type="SAM" id="Phobius"/>
    </source>
</evidence>
<feature type="transmembrane region" description="Helical" evidence="1">
    <location>
        <begin position="12"/>
        <end position="34"/>
    </location>
</feature>